<dbReference type="InterPro" id="IPR029062">
    <property type="entry name" value="Class_I_gatase-like"/>
</dbReference>
<proteinExistence type="predicted"/>
<dbReference type="PRINTS" id="PR00096">
    <property type="entry name" value="GATASE"/>
</dbReference>
<dbReference type="PANTHER" id="PTHR43418:SF4">
    <property type="entry name" value="MULTIFUNCTIONAL TRYPTOPHAN BIOSYNTHESIS PROTEIN"/>
    <property type="match status" value="1"/>
</dbReference>
<dbReference type="HOGENOM" id="CLU_014340_1_2_6"/>
<dbReference type="OrthoDB" id="9786812at2"/>
<keyword evidence="1" id="KW-0315">Glutamine amidotransferase</keyword>
<dbReference type="Pfam" id="PF00117">
    <property type="entry name" value="GATase"/>
    <property type="match status" value="1"/>
</dbReference>
<dbReference type="Gene3D" id="3.40.50.880">
    <property type="match status" value="1"/>
</dbReference>
<accession>A0A098G1G3</accession>
<name>A0A098G1G3_9GAMM</name>
<dbReference type="Proteomes" id="UP000032430">
    <property type="component" value="Chromosome I"/>
</dbReference>
<keyword evidence="3" id="KW-0032">Aminotransferase</keyword>
<dbReference type="CDD" id="cd01743">
    <property type="entry name" value="GATase1_Anthranilate_Synthase"/>
    <property type="match status" value="1"/>
</dbReference>
<sequence>MLLIIDNYDSFTYNLVQYFQCLQQEVIVFKHDKISLNEIKQLNPRYIVISPGPKSPDEAGISLAVIQQFHQQIPILGICLGHQCLAQAFGGKIISAPEIMHGKTSTILHNYQGIFNNTPNLFQATRYHSLAVDVASLPLCFSIDAWAKETIMAISHRQYPLFGLQFHPEAILSQHGLQLLENFLKYETQSPI</sequence>
<dbReference type="PROSITE" id="PS51273">
    <property type="entry name" value="GATASE_TYPE_1"/>
    <property type="match status" value="1"/>
</dbReference>
<dbReference type="NCBIfam" id="TIGR00566">
    <property type="entry name" value="trpG_papA"/>
    <property type="match status" value="1"/>
</dbReference>
<dbReference type="GO" id="GO:0005829">
    <property type="term" value="C:cytosol"/>
    <property type="evidence" value="ECO:0007669"/>
    <property type="project" value="TreeGrafter"/>
</dbReference>
<dbReference type="KEGG" id="lfa:LFA_0882"/>
<dbReference type="PRINTS" id="PR00097">
    <property type="entry name" value="ANTSNTHASEII"/>
</dbReference>
<dbReference type="PRINTS" id="PR00099">
    <property type="entry name" value="CPSGATASE"/>
</dbReference>
<dbReference type="SUPFAM" id="SSF52317">
    <property type="entry name" value="Class I glutamine amidotransferase-like"/>
    <property type="match status" value="1"/>
</dbReference>
<gene>
    <name evidence="3" type="primary">pabA</name>
    <name evidence="3" type="ORF">LFA_0882</name>
</gene>
<dbReference type="InterPro" id="IPR006221">
    <property type="entry name" value="TrpG/PapA_dom"/>
</dbReference>
<dbReference type="RefSeq" id="WP_045095012.1">
    <property type="nucleotide sequence ID" value="NZ_LN614827.1"/>
</dbReference>
<dbReference type="InterPro" id="IPR017926">
    <property type="entry name" value="GATASE"/>
</dbReference>
<dbReference type="EC" id="2.6.1.85" evidence="3"/>
<feature type="domain" description="Glutamine amidotransferase" evidence="2">
    <location>
        <begin position="3"/>
        <end position="184"/>
    </location>
</feature>
<dbReference type="GO" id="GO:0046654">
    <property type="term" value="P:tetrahydrofolate biosynthetic process"/>
    <property type="evidence" value="ECO:0007669"/>
    <property type="project" value="TreeGrafter"/>
</dbReference>
<evidence type="ECO:0000259" key="2">
    <source>
        <dbReference type="Pfam" id="PF00117"/>
    </source>
</evidence>
<dbReference type="PANTHER" id="PTHR43418">
    <property type="entry name" value="MULTIFUNCTIONAL TRYPTOPHAN BIOSYNTHESIS PROTEIN-RELATED"/>
    <property type="match status" value="1"/>
</dbReference>
<keyword evidence="4" id="KW-1185">Reference proteome</keyword>
<reference evidence="4" key="1">
    <citation type="submission" date="2014-09" db="EMBL/GenBank/DDBJ databases">
        <authorList>
            <person name="Gomez-Valero L."/>
        </authorList>
    </citation>
    <scope>NUCLEOTIDE SEQUENCE [LARGE SCALE GENOMIC DNA]</scope>
    <source>
        <strain evidence="4">ATCC700992</strain>
    </source>
</reference>
<evidence type="ECO:0000256" key="1">
    <source>
        <dbReference type="ARBA" id="ARBA00022962"/>
    </source>
</evidence>
<dbReference type="InterPro" id="IPR050472">
    <property type="entry name" value="Anth_synth/Amidotransfase"/>
</dbReference>
<dbReference type="AlphaFoldDB" id="A0A098G1G3"/>
<keyword evidence="3" id="KW-0808">Transferase</keyword>
<organism evidence="3 4">
    <name type="scientific">Legionella fallonii LLAP-10</name>
    <dbReference type="NCBI Taxonomy" id="1212491"/>
    <lineage>
        <taxon>Bacteria</taxon>
        <taxon>Pseudomonadati</taxon>
        <taxon>Pseudomonadota</taxon>
        <taxon>Gammaproteobacteria</taxon>
        <taxon>Legionellales</taxon>
        <taxon>Legionellaceae</taxon>
        <taxon>Legionella</taxon>
    </lineage>
</organism>
<dbReference type="STRING" id="1212491.LFA_0882"/>
<dbReference type="FunFam" id="3.40.50.880:FF:000003">
    <property type="entry name" value="Anthranilate synthase component II"/>
    <property type="match status" value="1"/>
</dbReference>
<evidence type="ECO:0000313" key="3">
    <source>
        <dbReference type="EMBL" id="CEG56328.1"/>
    </source>
</evidence>
<dbReference type="GO" id="GO:0046820">
    <property type="term" value="F:4-amino-4-deoxychorismate synthase activity"/>
    <property type="evidence" value="ECO:0007669"/>
    <property type="project" value="UniProtKB-EC"/>
</dbReference>
<protein>
    <submittedName>
        <fullName evidence="3">Aminodeoxychorismate synthase, subunit II</fullName>
        <ecNumber evidence="3">2.6.1.85</ecNumber>
    </submittedName>
</protein>
<evidence type="ECO:0000313" key="4">
    <source>
        <dbReference type="Proteomes" id="UP000032430"/>
    </source>
</evidence>
<dbReference type="EMBL" id="LN614827">
    <property type="protein sequence ID" value="CEG56328.1"/>
    <property type="molecule type" value="Genomic_DNA"/>
</dbReference>
<dbReference type="GO" id="GO:0000162">
    <property type="term" value="P:L-tryptophan biosynthetic process"/>
    <property type="evidence" value="ECO:0007669"/>
    <property type="project" value="TreeGrafter"/>
</dbReference>
<dbReference type="GO" id="GO:0004049">
    <property type="term" value="F:anthranilate synthase activity"/>
    <property type="evidence" value="ECO:0007669"/>
    <property type="project" value="TreeGrafter"/>
</dbReference>